<dbReference type="AlphaFoldDB" id="A0A0B1TSE8"/>
<sequence length="132" mass="15045">MLLSSEPKFKLSKKSQQKLASLCEEILAGNPMTWFTEDLKILWKQIHGGTIQNVASSSNYAEFVKKEMIPVTNNGRILQRKNQARFKSLQRRILELLQYDFVITIGDKNDVTEVVSCLPKEIGDISAYEGRP</sequence>
<name>A0A0B1TSE8_OESDE</name>
<dbReference type="Proteomes" id="UP000053660">
    <property type="component" value="Unassembled WGS sequence"/>
</dbReference>
<reference evidence="1 2" key="1">
    <citation type="submission" date="2014-03" db="EMBL/GenBank/DDBJ databases">
        <title>Draft genome of the hookworm Oesophagostomum dentatum.</title>
        <authorList>
            <person name="Mitreva M."/>
        </authorList>
    </citation>
    <scope>NUCLEOTIDE SEQUENCE [LARGE SCALE GENOMIC DNA]</scope>
    <source>
        <strain evidence="1 2">OD-Hann</strain>
    </source>
</reference>
<proteinExistence type="predicted"/>
<protein>
    <submittedName>
        <fullName evidence="1">Uncharacterized protein</fullName>
    </submittedName>
</protein>
<evidence type="ECO:0000313" key="1">
    <source>
        <dbReference type="EMBL" id="KHJ98340.1"/>
    </source>
</evidence>
<gene>
    <name evidence="1" type="ORF">OESDEN_01679</name>
</gene>
<evidence type="ECO:0000313" key="2">
    <source>
        <dbReference type="Proteomes" id="UP000053660"/>
    </source>
</evidence>
<dbReference type="EMBL" id="KN549325">
    <property type="protein sequence ID" value="KHJ98340.1"/>
    <property type="molecule type" value="Genomic_DNA"/>
</dbReference>
<keyword evidence="2" id="KW-1185">Reference proteome</keyword>
<accession>A0A0B1TSE8</accession>
<organism evidence="1 2">
    <name type="scientific">Oesophagostomum dentatum</name>
    <name type="common">Nodular worm</name>
    <dbReference type="NCBI Taxonomy" id="61180"/>
    <lineage>
        <taxon>Eukaryota</taxon>
        <taxon>Metazoa</taxon>
        <taxon>Ecdysozoa</taxon>
        <taxon>Nematoda</taxon>
        <taxon>Chromadorea</taxon>
        <taxon>Rhabditida</taxon>
        <taxon>Rhabditina</taxon>
        <taxon>Rhabditomorpha</taxon>
        <taxon>Strongyloidea</taxon>
        <taxon>Strongylidae</taxon>
        <taxon>Oesophagostomum</taxon>
    </lineage>
</organism>